<evidence type="ECO:0000256" key="4">
    <source>
        <dbReference type="SAM" id="MobiDB-lite"/>
    </source>
</evidence>
<dbReference type="GO" id="GO:0006260">
    <property type="term" value="P:DNA replication"/>
    <property type="evidence" value="ECO:0007669"/>
    <property type="project" value="InterPro"/>
</dbReference>
<feature type="region of interest" description="Disordered" evidence="4">
    <location>
        <begin position="114"/>
        <end position="157"/>
    </location>
</feature>
<proteinExistence type="predicted"/>
<gene>
    <name evidence="5" type="ORF">AYL44_04375</name>
</gene>
<dbReference type="PROSITE" id="PS50935">
    <property type="entry name" value="SSB"/>
    <property type="match status" value="1"/>
</dbReference>
<dbReference type="InterPro" id="IPR000424">
    <property type="entry name" value="Primosome_PriB/ssb"/>
</dbReference>
<reference evidence="5 6" key="1">
    <citation type="submission" date="2016-02" db="EMBL/GenBank/DDBJ databases">
        <authorList>
            <person name="Wen L."/>
            <person name="He K."/>
            <person name="Yang H."/>
        </authorList>
    </citation>
    <scope>NUCLEOTIDE SEQUENCE [LARGE SCALE GENOMIC DNA]</scope>
    <source>
        <strain evidence="5 6">CD11_3</strain>
    </source>
</reference>
<name>A0A177KDK0_9MICO</name>
<dbReference type="InterPro" id="IPR011344">
    <property type="entry name" value="ssDNA-bd"/>
</dbReference>
<dbReference type="OrthoDB" id="4427276at2"/>
<organism evidence="5 6">
    <name type="scientific">Microbacterium oleivorans</name>
    <dbReference type="NCBI Taxonomy" id="273677"/>
    <lineage>
        <taxon>Bacteria</taxon>
        <taxon>Bacillati</taxon>
        <taxon>Actinomycetota</taxon>
        <taxon>Actinomycetes</taxon>
        <taxon>Micrococcales</taxon>
        <taxon>Microbacteriaceae</taxon>
        <taxon>Microbacterium</taxon>
    </lineage>
</organism>
<feature type="compositionally biased region" description="Basic and acidic residues" evidence="4">
    <location>
        <begin position="119"/>
        <end position="128"/>
    </location>
</feature>
<dbReference type="GO" id="GO:0003697">
    <property type="term" value="F:single-stranded DNA binding"/>
    <property type="evidence" value="ECO:0007669"/>
    <property type="project" value="InterPro"/>
</dbReference>
<comment type="caution">
    <text evidence="5">The sequence shown here is derived from an EMBL/GenBank/DDBJ whole genome shotgun (WGS) entry which is preliminary data.</text>
</comment>
<dbReference type="GO" id="GO:0009295">
    <property type="term" value="C:nucleoid"/>
    <property type="evidence" value="ECO:0007669"/>
    <property type="project" value="TreeGrafter"/>
</dbReference>
<dbReference type="SUPFAM" id="SSF50249">
    <property type="entry name" value="Nucleic acid-binding proteins"/>
    <property type="match status" value="1"/>
</dbReference>
<dbReference type="RefSeq" id="WP_064001998.1">
    <property type="nucleotide sequence ID" value="NZ_LSTV01000001.1"/>
</dbReference>
<dbReference type="Gene3D" id="2.40.50.140">
    <property type="entry name" value="Nucleic acid-binding proteins"/>
    <property type="match status" value="1"/>
</dbReference>
<dbReference type="AlphaFoldDB" id="A0A177KDK0"/>
<dbReference type="NCBIfam" id="TIGR00621">
    <property type="entry name" value="ssb"/>
    <property type="match status" value="1"/>
</dbReference>
<dbReference type="Pfam" id="PF00436">
    <property type="entry name" value="SSB"/>
    <property type="match status" value="1"/>
</dbReference>
<dbReference type="InterPro" id="IPR012340">
    <property type="entry name" value="NA-bd_OB-fold"/>
</dbReference>
<dbReference type="PANTHER" id="PTHR10302:SF0">
    <property type="entry name" value="SINGLE-STRANDED DNA-BINDING PROTEIN, MITOCHONDRIAL"/>
    <property type="match status" value="1"/>
</dbReference>
<protein>
    <recommendedName>
        <fullName evidence="2 3">Single-stranded DNA-binding protein</fullName>
    </recommendedName>
</protein>
<evidence type="ECO:0000313" key="5">
    <source>
        <dbReference type="EMBL" id="OAH51490.1"/>
    </source>
</evidence>
<evidence type="ECO:0000313" key="6">
    <source>
        <dbReference type="Proteomes" id="UP000076998"/>
    </source>
</evidence>
<keyword evidence="1 2" id="KW-0238">DNA-binding</keyword>
<dbReference type="Proteomes" id="UP000076998">
    <property type="component" value="Unassembled WGS sequence"/>
</dbReference>
<dbReference type="PIRSF" id="PIRSF002070">
    <property type="entry name" value="SSB"/>
    <property type="match status" value="1"/>
</dbReference>
<dbReference type="CDD" id="cd04496">
    <property type="entry name" value="SSB_OBF"/>
    <property type="match status" value="1"/>
</dbReference>
<evidence type="ECO:0000256" key="1">
    <source>
        <dbReference type="ARBA" id="ARBA00023125"/>
    </source>
</evidence>
<dbReference type="EMBL" id="LSTV01000001">
    <property type="protein sequence ID" value="OAH51490.1"/>
    <property type="molecule type" value="Genomic_DNA"/>
</dbReference>
<evidence type="ECO:0000256" key="3">
    <source>
        <dbReference type="RuleBase" id="RU000524"/>
    </source>
</evidence>
<sequence>MKDHITIVGNVGADPEFRRLPDGTPVVSLRVASTERRYDAKAGAWVDGHTSWYRVSVFRALGEHVAASVRRGQRVVVLGTLAIKRWEAGEKSGTDAEIDALAVGHDLAFGTTVFTGTSRPREEARPTEADAEWAPAGPVADSADDRVDRPEPVATPF</sequence>
<evidence type="ECO:0000256" key="2">
    <source>
        <dbReference type="PIRNR" id="PIRNR002070"/>
    </source>
</evidence>
<dbReference type="PANTHER" id="PTHR10302">
    <property type="entry name" value="SINGLE-STRANDED DNA-BINDING PROTEIN"/>
    <property type="match status" value="1"/>
</dbReference>
<accession>A0A177KDK0</accession>